<dbReference type="EMBL" id="CAWUPB010001173">
    <property type="protein sequence ID" value="CAK7347038.1"/>
    <property type="molecule type" value="Genomic_DNA"/>
</dbReference>
<proteinExistence type="predicted"/>
<evidence type="ECO:0000313" key="2">
    <source>
        <dbReference type="Proteomes" id="UP001314170"/>
    </source>
</evidence>
<reference evidence="1 2" key="1">
    <citation type="submission" date="2024-01" db="EMBL/GenBank/DDBJ databases">
        <authorList>
            <person name="Waweru B."/>
        </authorList>
    </citation>
    <scope>NUCLEOTIDE SEQUENCE [LARGE SCALE GENOMIC DNA]</scope>
</reference>
<name>A0AAV1S823_9ROSI</name>
<comment type="caution">
    <text evidence="1">The sequence shown here is derived from an EMBL/GenBank/DDBJ whole genome shotgun (WGS) entry which is preliminary data.</text>
</comment>
<dbReference type="Proteomes" id="UP001314170">
    <property type="component" value="Unassembled WGS sequence"/>
</dbReference>
<keyword evidence="2" id="KW-1185">Reference proteome</keyword>
<organism evidence="1 2">
    <name type="scientific">Dovyalis caffra</name>
    <dbReference type="NCBI Taxonomy" id="77055"/>
    <lineage>
        <taxon>Eukaryota</taxon>
        <taxon>Viridiplantae</taxon>
        <taxon>Streptophyta</taxon>
        <taxon>Embryophyta</taxon>
        <taxon>Tracheophyta</taxon>
        <taxon>Spermatophyta</taxon>
        <taxon>Magnoliopsida</taxon>
        <taxon>eudicotyledons</taxon>
        <taxon>Gunneridae</taxon>
        <taxon>Pentapetalae</taxon>
        <taxon>rosids</taxon>
        <taxon>fabids</taxon>
        <taxon>Malpighiales</taxon>
        <taxon>Salicaceae</taxon>
        <taxon>Flacourtieae</taxon>
        <taxon>Dovyalis</taxon>
    </lineage>
</organism>
<sequence>MFQRINCLWAHSIICLTLRAADEIDFVASETSYSYLLRNLPRLYALASLALLEIGMAIDPLLVNAQSIALDGVQTWHRITRIAQAISQCSQYKITHLRRHV</sequence>
<gene>
    <name evidence="1" type="ORF">DCAF_LOCUS19718</name>
</gene>
<accession>A0AAV1S823</accession>
<evidence type="ECO:0000313" key="1">
    <source>
        <dbReference type="EMBL" id="CAK7347038.1"/>
    </source>
</evidence>
<protein>
    <submittedName>
        <fullName evidence="1">Uncharacterized protein</fullName>
    </submittedName>
</protein>
<dbReference type="AlphaFoldDB" id="A0AAV1S823"/>